<feature type="region of interest" description="Disordered" evidence="1">
    <location>
        <begin position="198"/>
        <end position="219"/>
    </location>
</feature>
<name>A0ABD3HDQ9_9MARC</name>
<keyword evidence="3" id="KW-1185">Reference proteome</keyword>
<reference evidence="2 3" key="1">
    <citation type="submission" date="2024-09" db="EMBL/GenBank/DDBJ databases">
        <title>Chromosome-scale assembly of Riccia sorocarpa.</title>
        <authorList>
            <person name="Paukszto L."/>
        </authorList>
    </citation>
    <scope>NUCLEOTIDE SEQUENCE [LARGE SCALE GENOMIC DNA]</scope>
    <source>
        <strain evidence="2">LP-2024</strain>
        <tissue evidence="2">Aerial parts of the thallus</tissue>
    </source>
</reference>
<protein>
    <submittedName>
        <fullName evidence="2">Uncharacterized protein</fullName>
    </submittedName>
</protein>
<evidence type="ECO:0000256" key="1">
    <source>
        <dbReference type="SAM" id="MobiDB-lite"/>
    </source>
</evidence>
<evidence type="ECO:0000313" key="2">
    <source>
        <dbReference type="EMBL" id="KAL3688310.1"/>
    </source>
</evidence>
<feature type="compositionally biased region" description="Basic and acidic residues" evidence="1">
    <location>
        <begin position="201"/>
        <end position="219"/>
    </location>
</feature>
<dbReference type="Proteomes" id="UP001633002">
    <property type="component" value="Unassembled WGS sequence"/>
</dbReference>
<proteinExistence type="predicted"/>
<accession>A0ABD3HDQ9</accession>
<organism evidence="2 3">
    <name type="scientific">Riccia sorocarpa</name>
    <dbReference type="NCBI Taxonomy" id="122646"/>
    <lineage>
        <taxon>Eukaryota</taxon>
        <taxon>Viridiplantae</taxon>
        <taxon>Streptophyta</taxon>
        <taxon>Embryophyta</taxon>
        <taxon>Marchantiophyta</taxon>
        <taxon>Marchantiopsida</taxon>
        <taxon>Marchantiidae</taxon>
        <taxon>Marchantiales</taxon>
        <taxon>Ricciaceae</taxon>
        <taxon>Riccia</taxon>
    </lineage>
</organism>
<evidence type="ECO:0000313" key="3">
    <source>
        <dbReference type="Proteomes" id="UP001633002"/>
    </source>
</evidence>
<dbReference type="AlphaFoldDB" id="A0ABD3HDQ9"/>
<gene>
    <name evidence="2" type="ORF">R1sor_014619</name>
</gene>
<comment type="caution">
    <text evidence="2">The sequence shown here is derived from an EMBL/GenBank/DDBJ whole genome shotgun (WGS) entry which is preliminary data.</text>
</comment>
<sequence length="254" mass="29422">MVAERGLVDGFLCASSICGPRYTRMAKQKKKFDCSRFDQIHLMKGAGWIEFVKDVEHHGTRTVSDHVPVSLVAHVHPEVGQSRPETYFKMDVADFSRPGVNERVKQAWLAEEEIVRDDRRKWARGWARVKKILQDVRTEKEQERRQEGSLAKEVWWRPKWHQEAIKVLQLADGEITQDKNEILSEIFHFYQTLFSAEQEGDDNRQSHDRSLSTEVSRKVSEIPDAKEIEEVASHMKKNQASGQDGLTADIVWHC</sequence>
<dbReference type="EMBL" id="JBJQOH010000004">
    <property type="protein sequence ID" value="KAL3688310.1"/>
    <property type="molecule type" value="Genomic_DNA"/>
</dbReference>